<dbReference type="RefSeq" id="WP_190617159.1">
    <property type="nucleotide sequence ID" value="NZ_CP061538.1"/>
</dbReference>
<name>A0A7H2BIY0_9MICC</name>
<evidence type="ECO:0000313" key="8">
    <source>
        <dbReference type="Proteomes" id="UP000516421"/>
    </source>
</evidence>
<feature type="domain" description="Integral membrane bound transporter" evidence="6">
    <location>
        <begin position="202"/>
        <end position="326"/>
    </location>
</feature>
<feature type="transmembrane region" description="Helical" evidence="5">
    <location>
        <begin position="21"/>
        <end position="41"/>
    </location>
</feature>
<keyword evidence="4 5" id="KW-0472">Membrane</keyword>
<comment type="subcellular location">
    <subcellularLocation>
        <location evidence="1">Membrane</location>
        <topology evidence="1">Multi-pass membrane protein</topology>
    </subcellularLocation>
</comment>
<feature type="transmembrane region" description="Helical" evidence="5">
    <location>
        <begin position="148"/>
        <end position="168"/>
    </location>
</feature>
<feature type="transmembrane region" description="Helical" evidence="5">
    <location>
        <begin position="261"/>
        <end position="279"/>
    </location>
</feature>
<dbReference type="GO" id="GO:0016020">
    <property type="term" value="C:membrane"/>
    <property type="evidence" value="ECO:0007669"/>
    <property type="project" value="UniProtKB-SubCell"/>
</dbReference>
<feature type="transmembrane region" description="Helical" evidence="5">
    <location>
        <begin position="188"/>
        <end position="208"/>
    </location>
</feature>
<feature type="transmembrane region" description="Helical" evidence="5">
    <location>
        <begin position="98"/>
        <end position="118"/>
    </location>
</feature>
<evidence type="ECO:0000256" key="5">
    <source>
        <dbReference type="SAM" id="Phobius"/>
    </source>
</evidence>
<evidence type="ECO:0000313" key="7">
    <source>
        <dbReference type="EMBL" id="QNV39626.1"/>
    </source>
</evidence>
<dbReference type="KEGG" id="rama:IDM48_09705"/>
<evidence type="ECO:0000256" key="3">
    <source>
        <dbReference type="ARBA" id="ARBA00022989"/>
    </source>
</evidence>
<feature type="transmembrane region" description="Helical" evidence="5">
    <location>
        <begin position="238"/>
        <end position="255"/>
    </location>
</feature>
<evidence type="ECO:0000256" key="4">
    <source>
        <dbReference type="ARBA" id="ARBA00023136"/>
    </source>
</evidence>
<evidence type="ECO:0000259" key="6">
    <source>
        <dbReference type="Pfam" id="PF13515"/>
    </source>
</evidence>
<protein>
    <submittedName>
        <fullName evidence="7">FUSC family protein</fullName>
    </submittedName>
</protein>
<gene>
    <name evidence="7" type="ORF">IDM48_09705</name>
</gene>
<dbReference type="EMBL" id="CP061538">
    <property type="protein sequence ID" value="QNV39626.1"/>
    <property type="molecule type" value="Genomic_DNA"/>
</dbReference>
<feature type="transmembrane region" description="Helical" evidence="5">
    <location>
        <begin position="310"/>
        <end position="330"/>
    </location>
</feature>
<dbReference type="Proteomes" id="UP000516421">
    <property type="component" value="Chromosome"/>
</dbReference>
<dbReference type="Pfam" id="PF13515">
    <property type="entry name" value="FUSC_2"/>
    <property type="match status" value="1"/>
</dbReference>
<feature type="transmembrane region" description="Helical" evidence="5">
    <location>
        <begin position="125"/>
        <end position="142"/>
    </location>
</feature>
<dbReference type="InterPro" id="IPR049453">
    <property type="entry name" value="Memb_transporter_dom"/>
</dbReference>
<evidence type="ECO:0000256" key="1">
    <source>
        <dbReference type="ARBA" id="ARBA00004141"/>
    </source>
</evidence>
<feature type="transmembrane region" description="Helical" evidence="5">
    <location>
        <begin position="286"/>
        <end position="304"/>
    </location>
</feature>
<organism evidence="7 8">
    <name type="scientific">Rothia amarae</name>
    <dbReference type="NCBI Taxonomy" id="169480"/>
    <lineage>
        <taxon>Bacteria</taxon>
        <taxon>Bacillati</taxon>
        <taxon>Actinomycetota</taxon>
        <taxon>Actinomycetes</taxon>
        <taxon>Micrococcales</taxon>
        <taxon>Micrococcaceae</taxon>
        <taxon>Rothia</taxon>
    </lineage>
</organism>
<keyword evidence="3 5" id="KW-1133">Transmembrane helix</keyword>
<proteinExistence type="predicted"/>
<reference evidence="7 8" key="1">
    <citation type="submission" date="2020-09" db="EMBL/GenBank/DDBJ databases">
        <title>Investigation of environmental microbe.</title>
        <authorList>
            <person name="Ou Y."/>
            <person name="Kang Q."/>
        </authorList>
    </citation>
    <scope>NUCLEOTIDE SEQUENCE [LARGE SCALE GENOMIC DNA]</scope>
    <source>
        <strain evidence="7 8">KJZ-9</strain>
    </source>
</reference>
<dbReference type="AlphaFoldDB" id="A0A7H2BIY0"/>
<accession>A0A7H2BIY0</accession>
<keyword evidence="8" id="KW-1185">Reference proteome</keyword>
<evidence type="ECO:0000256" key="2">
    <source>
        <dbReference type="ARBA" id="ARBA00022692"/>
    </source>
</evidence>
<sequence>MPKNQYARELFQLPPQVRHRDTLPAVRIALSVGIPLLVLLLMGEPKLTIFTAFGAFTALYGRNQPLLPRVIQQTSSGVLMVVCVGVGLFLSAHHVAGWQLVAVTSFFAAVCAYIAMILNLKPSGPLFYIFASAGIASIPYSGMAVRDLSLTAASAGFSLLLGVILGQLWGEGRGVPTIIRPSLKHKNVATQTLTNFITTLVAGLAGNLLGLSHAYWAMVAAAAVLAAPSMSKRILRGVHRMIGTILGVLVTAFFISMHPDAWHIAVLIVIAQFVTEIFVMRNYGLAAIFITPLALFMVHLASPFTSYELLTTRMFETILGAIIGMVGAIVSPSPEHLGKDTVAIPLIRFARDHRRR</sequence>
<keyword evidence="2 5" id="KW-0812">Transmembrane</keyword>
<feature type="transmembrane region" description="Helical" evidence="5">
    <location>
        <begin position="75"/>
        <end position="92"/>
    </location>
</feature>